<evidence type="ECO:0000313" key="2">
    <source>
        <dbReference type="EMBL" id="ONM34547.1"/>
    </source>
</evidence>
<dbReference type="Gramene" id="Zm00001eb141050_T001">
    <property type="protein sequence ID" value="Zm00001eb141050_P001"/>
    <property type="gene ID" value="Zm00001eb141050"/>
</dbReference>
<dbReference type="Proteomes" id="UP000007305">
    <property type="component" value="Chromosome 3"/>
</dbReference>
<dbReference type="Gene3D" id="1.20.1050.10">
    <property type="match status" value="1"/>
</dbReference>
<dbReference type="ExpressionAtlas" id="A0A1D6N1E9">
    <property type="expression patterns" value="baseline and differential"/>
</dbReference>
<dbReference type="InterPro" id="IPR010987">
    <property type="entry name" value="Glutathione-S-Trfase_C-like"/>
</dbReference>
<dbReference type="SMR" id="A0A1D6N1E9"/>
<reference evidence="3" key="2">
    <citation type="submission" date="2019-07" db="EMBL/GenBank/DDBJ databases">
        <authorList>
            <person name="Seetharam A."/>
            <person name="Woodhouse M."/>
            <person name="Cannon E."/>
        </authorList>
    </citation>
    <scope>NUCLEOTIDE SEQUENCE [LARGE SCALE GENOMIC DNA]</scope>
    <source>
        <strain evidence="3">cv. B73</strain>
    </source>
</reference>
<dbReference type="GO" id="GO:0016740">
    <property type="term" value="F:transferase activity"/>
    <property type="evidence" value="ECO:0007669"/>
    <property type="project" value="UniProtKB-KW"/>
</dbReference>
<dbReference type="EnsemblPlants" id="Zm00001eb141050_T001">
    <property type="protein sequence ID" value="Zm00001eb141050_P001"/>
    <property type="gene ID" value="Zm00001eb141050"/>
</dbReference>
<name>A0A1D6N1E9_MAIZE</name>
<feature type="domain" description="GST C-terminal" evidence="1">
    <location>
        <begin position="1"/>
        <end position="97"/>
    </location>
</feature>
<proteinExistence type="predicted"/>
<keyword evidence="4" id="KW-1185">Reference proteome</keyword>
<organism evidence="2">
    <name type="scientific">Zea mays</name>
    <name type="common">Maize</name>
    <dbReference type="NCBI Taxonomy" id="4577"/>
    <lineage>
        <taxon>Eukaryota</taxon>
        <taxon>Viridiplantae</taxon>
        <taxon>Streptophyta</taxon>
        <taxon>Embryophyta</taxon>
        <taxon>Tracheophyta</taxon>
        <taxon>Spermatophyta</taxon>
        <taxon>Magnoliopsida</taxon>
        <taxon>Liliopsida</taxon>
        <taxon>Poales</taxon>
        <taxon>Poaceae</taxon>
        <taxon>PACMAD clade</taxon>
        <taxon>Panicoideae</taxon>
        <taxon>Andropogonodae</taxon>
        <taxon>Andropogoneae</taxon>
        <taxon>Tripsacinae</taxon>
        <taxon>Zea</taxon>
    </lineage>
</organism>
<dbReference type="Pfam" id="PF00043">
    <property type="entry name" value="GST_C"/>
    <property type="match status" value="1"/>
</dbReference>
<dbReference type="InterPro" id="IPR004046">
    <property type="entry name" value="GST_C"/>
</dbReference>
<gene>
    <name evidence="2" type="ORF">ZEAMMB73_Zm00001d042100</name>
</gene>
<dbReference type="SUPFAM" id="SSF47616">
    <property type="entry name" value="GST C-terminal domain-like"/>
    <property type="match status" value="1"/>
</dbReference>
<dbReference type="InterPro" id="IPR036282">
    <property type="entry name" value="Glutathione-S-Trfase_C_sf"/>
</dbReference>
<evidence type="ECO:0000259" key="1">
    <source>
        <dbReference type="PROSITE" id="PS50405"/>
    </source>
</evidence>
<keyword evidence="2" id="KW-0808">Transferase</keyword>
<sequence length="97" mass="10321">MKLARENLALLEEQLQLNGKKKNNRFLGGDSIGLADIAGAGVLAHWLGVLEEVAGVSVVGGDGEYPAVRRWGREYLADEAVRACQPSGTSSWPTSTP</sequence>
<dbReference type="STRING" id="4577.A0A1D6N1E9"/>
<evidence type="ECO:0000313" key="3">
    <source>
        <dbReference type="EnsemblPlants" id="Zm00001eb141050_P001"/>
    </source>
</evidence>
<evidence type="ECO:0000313" key="4">
    <source>
        <dbReference type="Proteomes" id="UP000007305"/>
    </source>
</evidence>
<reference evidence="2 4" key="1">
    <citation type="submission" date="2015-12" db="EMBL/GenBank/DDBJ databases">
        <title>Update maize B73 reference genome by single molecule sequencing technologies.</title>
        <authorList>
            <consortium name="Maize Genome Sequencing Project"/>
            <person name="Ware D."/>
        </authorList>
    </citation>
    <scope>NUCLEOTIDE SEQUENCE [LARGE SCALE GENOMIC DNA]</scope>
    <source>
        <strain evidence="4">cv. B73</strain>
        <tissue evidence="2">Seedling</tissue>
    </source>
</reference>
<dbReference type="PROSITE" id="PS50405">
    <property type="entry name" value="GST_CTER"/>
    <property type="match status" value="1"/>
</dbReference>
<dbReference type="AlphaFoldDB" id="A0A1D6N1E9"/>
<dbReference type="EMBL" id="CM007649">
    <property type="protein sequence ID" value="ONM34547.1"/>
    <property type="molecule type" value="Genomic_DNA"/>
</dbReference>
<reference evidence="3" key="3">
    <citation type="submission" date="2021-05" db="UniProtKB">
        <authorList>
            <consortium name="EnsemblPlants"/>
        </authorList>
    </citation>
    <scope>IDENTIFICATION</scope>
    <source>
        <strain evidence="3">cv. B73</strain>
    </source>
</reference>
<protein>
    <submittedName>
        <fullName evidence="2">Glutathione S-transferase tau 7-like protein</fullName>
    </submittedName>
</protein>
<accession>A0A1D6N1E9</accession>